<name>A0A318UCS4_9SPHI</name>
<gene>
    <name evidence="2" type="ORF">B0O44_104367</name>
</gene>
<keyword evidence="1" id="KW-0472">Membrane</keyword>
<keyword evidence="3" id="KW-1185">Reference proteome</keyword>
<keyword evidence="1" id="KW-0812">Transmembrane</keyword>
<dbReference type="EMBL" id="QKLU01000004">
    <property type="protein sequence ID" value="PYF74196.1"/>
    <property type="molecule type" value="Genomic_DNA"/>
</dbReference>
<comment type="caution">
    <text evidence="2">The sequence shown here is derived from an EMBL/GenBank/DDBJ whole genome shotgun (WGS) entry which is preliminary data.</text>
</comment>
<dbReference type="AlphaFoldDB" id="A0A318UCS4"/>
<accession>A0A318UCS4</accession>
<keyword evidence="1" id="KW-1133">Transmembrane helix</keyword>
<proteinExistence type="predicted"/>
<reference evidence="2 3" key="1">
    <citation type="submission" date="2018-06" db="EMBL/GenBank/DDBJ databases">
        <title>Genomic Encyclopedia of Archaeal and Bacterial Type Strains, Phase II (KMG-II): from individual species to whole genera.</title>
        <authorList>
            <person name="Goeker M."/>
        </authorList>
    </citation>
    <scope>NUCLEOTIDE SEQUENCE [LARGE SCALE GENOMIC DNA]</scope>
    <source>
        <strain evidence="2 3">DSM 27372</strain>
    </source>
</reference>
<feature type="transmembrane region" description="Helical" evidence="1">
    <location>
        <begin position="36"/>
        <end position="62"/>
    </location>
</feature>
<feature type="transmembrane region" description="Helical" evidence="1">
    <location>
        <begin position="6"/>
        <end position="24"/>
    </location>
</feature>
<evidence type="ECO:0000256" key="1">
    <source>
        <dbReference type="SAM" id="Phobius"/>
    </source>
</evidence>
<evidence type="ECO:0000313" key="3">
    <source>
        <dbReference type="Proteomes" id="UP000248198"/>
    </source>
</evidence>
<evidence type="ECO:0000313" key="2">
    <source>
        <dbReference type="EMBL" id="PYF74196.1"/>
    </source>
</evidence>
<sequence>MDSDFLIKFFGGIACILFGIWIFIDVRKTPKSHVFSLGSNVTLYCASLGFLMIGIVLMYVSYNQVLSVFFNSYQKVS</sequence>
<dbReference type="Proteomes" id="UP000248198">
    <property type="component" value="Unassembled WGS sequence"/>
</dbReference>
<protein>
    <submittedName>
        <fullName evidence="2">Uncharacterized protein</fullName>
    </submittedName>
</protein>
<organism evidence="2 3">
    <name type="scientific">Pedobacter nutrimenti</name>
    <dbReference type="NCBI Taxonomy" id="1241337"/>
    <lineage>
        <taxon>Bacteria</taxon>
        <taxon>Pseudomonadati</taxon>
        <taxon>Bacteroidota</taxon>
        <taxon>Sphingobacteriia</taxon>
        <taxon>Sphingobacteriales</taxon>
        <taxon>Sphingobacteriaceae</taxon>
        <taxon>Pedobacter</taxon>
    </lineage>
</organism>